<feature type="domain" description="SGNH hydrolase-type esterase" evidence="2">
    <location>
        <begin position="38"/>
        <end position="209"/>
    </location>
</feature>
<keyword evidence="4" id="KW-1185">Reference proteome</keyword>
<keyword evidence="3" id="KW-0378">Hydrolase</keyword>
<dbReference type="Proteomes" id="UP001589709">
    <property type="component" value="Unassembled WGS sequence"/>
</dbReference>
<evidence type="ECO:0000313" key="4">
    <source>
        <dbReference type="Proteomes" id="UP001589709"/>
    </source>
</evidence>
<dbReference type="InterPro" id="IPR036514">
    <property type="entry name" value="SGNH_hydro_sf"/>
</dbReference>
<dbReference type="PANTHER" id="PTHR43784">
    <property type="entry name" value="GDSL-LIKE LIPASE/ACYLHYDROLASE, PUTATIVE (AFU_ORTHOLOGUE AFUA_2G00820)-RELATED"/>
    <property type="match status" value="1"/>
</dbReference>
<dbReference type="InterPro" id="IPR053140">
    <property type="entry name" value="GDSL_Rv0518-like"/>
</dbReference>
<dbReference type="InterPro" id="IPR013830">
    <property type="entry name" value="SGNH_hydro"/>
</dbReference>
<comment type="caution">
    <text evidence="3">The sequence shown here is derived from an EMBL/GenBank/DDBJ whole genome shotgun (WGS) entry which is preliminary data.</text>
</comment>
<protein>
    <submittedName>
        <fullName evidence="3">SGNH/GDSL hydrolase family protein</fullName>
        <ecNumber evidence="3">3.1.-.-</ecNumber>
    </submittedName>
</protein>
<gene>
    <name evidence="3" type="ORF">ACFF45_08240</name>
</gene>
<dbReference type="CDD" id="cd01832">
    <property type="entry name" value="SGNH_hydrolase_like_1"/>
    <property type="match status" value="1"/>
</dbReference>
<dbReference type="SUPFAM" id="SSF52266">
    <property type="entry name" value="SGNH hydrolase"/>
    <property type="match status" value="1"/>
</dbReference>
<sequence length="239" mass="25402">MTPVPDDLAAERADPHCLPPGRAAELLTGAPWRRLVLVGDSLAEGAGDPVPGYRSAPWAERLREVFTGRPGTAYLNLGRRGLRTAEVRDGQLAGALAFRPDLACVLAGGNDLLGRRFDAGEVAAALDDIVGPLRAAGSDVLLFTLMDFTYGQSEHSVLRRRLAALNDRVRDAARRHDALVTDMAEHPAGRDPGMFAGDGLHPSARGHAVIAAQVLRTLGRAPRRPQGLPGPARPLADRS</sequence>
<evidence type="ECO:0000259" key="2">
    <source>
        <dbReference type="Pfam" id="PF13472"/>
    </source>
</evidence>
<dbReference type="PANTHER" id="PTHR43784:SF2">
    <property type="entry name" value="GDSL-LIKE LIPASE_ACYLHYDROLASE, PUTATIVE (AFU_ORTHOLOGUE AFUA_2G00820)-RELATED"/>
    <property type="match status" value="1"/>
</dbReference>
<dbReference type="RefSeq" id="WP_381343959.1">
    <property type="nucleotide sequence ID" value="NZ_JBHMCY010000011.1"/>
</dbReference>
<dbReference type="Pfam" id="PF13472">
    <property type="entry name" value="Lipase_GDSL_2"/>
    <property type="match status" value="1"/>
</dbReference>
<reference evidence="3 4" key="1">
    <citation type="submission" date="2024-09" db="EMBL/GenBank/DDBJ databases">
        <authorList>
            <person name="Sun Q."/>
            <person name="Mori K."/>
        </authorList>
    </citation>
    <scope>NUCLEOTIDE SEQUENCE [LARGE SCALE GENOMIC DNA]</scope>
    <source>
        <strain evidence="3 4">JCM 6917</strain>
    </source>
</reference>
<accession>A0ABV5MXD9</accession>
<dbReference type="EMBL" id="JBHMCY010000011">
    <property type="protein sequence ID" value="MFB9462701.1"/>
    <property type="molecule type" value="Genomic_DNA"/>
</dbReference>
<name>A0ABV5MXD9_9ACTN</name>
<dbReference type="EC" id="3.1.-.-" evidence="3"/>
<evidence type="ECO:0000313" key="3">
    <source>
        <dbReference type="EMBL" id="MFB9462701.1"/>
    </source>
</evidence>
<feature type="region of interest" description="Disordered" evidence="1">
    <location>
        <begin position="220"/>
        <end position="239"/>
    </location>
</feature>
<evidence type="ECO:0000256" key="1">
    <source>
        <dbReference type="SAM" id="MobiDB-lite"/>
    </source>
</evidence>
<proteinExistence type="predicted"/>
<dbReference type="GO" id="GO:0016787">
    <property type="term" value="F:hydrolase activity"/>
    <property type="evidence" value="ECO:0007669"/>
    <property type="project" value="UniProtKB-KW"/>
</dbReference>
<organism evidence="3 4">
    <name type="scientific">Streptomyces cinereospinus</name>
    <dbReference type="NCBI Taxonomy" id="285561"/>
    <lineage>
        <taxon>Bacteria</taxon>
        <taxon>Bacillati</taxon>
        <taxon>Actinomycetota</taxon>
        <taxon>Actinomycetes</taxon>
        <taxon>Kitasatosporales</taxon>
        <taxon>Streptomycetaceae</taxon>
        <taxon>Streptomyces</taxon>
    </lineage>
</organism>
<dbReference type="Gene3D" id="3.40.50.1110">
    <property type="entry name" value="SGNH hydrolase"/>
    <property type="match status" value="1"/>
</dbReference>